<gene>
    <name evidence="1" type="ORF">SAMN05421800_1268</name>
</gene>
<evidence type="ECO:0000313" key="2">
    <source>
        <dbReference type="Proteomes" id="UP000190669"/>
    </source>
</evidence>
<dbReference type="Pfam" id="PF14552">
    <property type="entry name" value="Tautomerase_2"/>
    <property type="match status" value="1"/>
</dbReference>
<dbReference type="EMBL" id="FUZE01000026">
    <property type="protein sequence ID" value="SKC06762.1"/>
    <property type="molecule type" value="Genomic_DNA"/>
</dbReference>
<dbReference type="Proteomes" id="UP000190669">
    <property type="component" value="Unassembled WGS sequence"/>
</dbReference>
<reference evidence="1 2" key="1">
    <citation type="submission" date="2017-02" db="EMBL/GenBank/DDBJ databases">
        <authorList>
            <person name="Varghese N."/>
            <person name="Submissions S."/>
        </authorList>
    </citation>
    <scope>NUCLEOTIDE SEQUENCE [LARGE SCALE GENOMIC DNA]</scope>
    <source>
        <strain evidence="1 2">DSM 16775</strain>
    </source>
</reference>
<accession>A0ABY1LDU0</accession>
<dbReference type="PANTHER" id="PTHR38460">
    <property type="entry name" value="TAUTOMERASE YOLI-RELATED"/>
    <property type="match status" value="1"/>
</dbReference>
<dbReference type="Gene3D" id="3.30.429.10">
    <property type="entry name" value="Macrophage Migration Inhibitory Factor"/>
    <property type="match status" value="1"/>
</dbReference>
<dbReference type="InterPro" id="IPR014347">
    <property type="entry name" value="Tautomerase/MIF_sf"/>
</dbReference>
<comment type="caution">
    <text evidence="1">The sequence shown here is derived from an EMBL/GenBank/DDBJ whole genome shotgun (WGS) entry which is preliminary data.</text>
</comment>
<sequence>MPLVRIDVTEGRSEKELTQLAYVIQEVLIETFAAPELDRYHIIHEHKKGLIKALDTGLGYKRTDKIVILQITHQGRNRAQNEKMYSLMSQKHEKIGIPATDLIISLTENTKEDWSFGLGKAQFLTGEL</sequence>
<dbReference type="PANTHER" id="PTHR38460:SF1">
    <property type="entry name" value="TAUTOMERASE YOLI-RELATED"/>
    <property type="match status" value="1"/>
</dbReference>
<evidence type="ECO:0000313" key="1">
    <source>
        <dbReference type="EMBL" id="SKC06762.1"/>
    </source>
</evidence>
<keyword evidence="2" id="KW-1185">Reference proteome</keyword>
<protein>
    <submittedName>
        <fullName evidence="1">Tautomerase enzyme</fullName>
    </submittedName>
</protein>
<dbReference type="RefSeq" id="WP_079466826.1">
    <property type="nucleotide sequence ID" value="NZ_CP033934.1"/>
</dbReference>
<dbReference type="SUPFAM" id="SSF55331">
    <property type="entry name" value="Tautomerase/MIF"/>
    <property type="match status" value="1"/>
</dbReference>
<proteinExistence type="predicted"/>
<name>A0ABY1LDU0_9FLAO</name>
<dbReference type="InterPro" id="IPR037479">
    <property type="entry name" value="Tauto_MSAD"/>
</dbReference>
<organism evidence="1 2">
    <name type="scientific">Chryseobacterium balustinum</name>
    <dbReference type="NCBI Taxonomy" id="246"/>
    <lineage>
        <taxon>Bacteria</taxon>
        <taxon>Pseudomonadati</taxon>
        <taxon>Bacteroidota</taxon>
        <taxon>Flavobacteriia</taxon>
        <taxon>Flavobacteriales</taxon>
        <taxon>Weeksellaceae</taxon>
        <taxon>Chryseobacterium group</taxon>
        <taxon>Chryseobacterium</taxon>
    </lineage>
</organism>